<dbReference type="Pfam" id="PF04098">
    <property type="entry name" value="Rad52_Rad22"/>
    <property type="match status" value="1"/>
</dbReference>
<keyword evidence="2" id="KW-0227">DNA damage</keyword>
<evidence type="ECO:0000256" key="4">
    <source>
        <dbReference type="SAM" id="MobiDB-lite"/>
    </source>
</evidence>
<sequence length="281" mass="30595">MTYPFTSIRMVTMTHTAPAAFADTQIYPLTNAQLWQLMQGLSNDRVKNLKGLSYVEAWDVKATLTRVFGFGGFSTEILAQELVHKEQVPQSRDANKMNWSVAYSVTLRLYIHQLGAYYDESAVGSSSQPVIGEALDMAIKSASSDALKRCATLLGTQFGLSLYDSGNQAEVIKTIVAPGQEWHRGARVDKSAKQTAETMGAIVDGQRPASAGESVQHLRPEGVSDEEHRQNMANLNNALGVQVKRQQERQAADGDVPMALDPSLDNGDQSEAMAAADGHHE</sequence>
<dbReference type="Proteomes" id="UP000693725">
    <property type="component" value="Segment"/>
</dbReference>
<evidence type="ECO:0000313" key="6">
    <source>
        <dbReference type="Proteomes" id="UP000693725"/>
    </source>
</evidence>
<dbReference type="SUPFAM" id="SSF54768">
    <property type="entry name" value="dsRNA-binding domain-like"/>
    <property type="match status" value="1"/>
</dbReference>
<dbReference type="GeneID" id="77932317"/>
<dbReference type="InterPro" id="IPR036705">
    <property type="entry name" value="Ribosyl_crysJ1_sf"/>
</dbReference>
<name>A0A8F3EBK7_9CAUD</name>
<dbReference type="RefSeq" id="YP_010656440.1">
    <property type="nucleotide sequence ID" value="NC_070838.1"/>
</dbReference>
<reference evidence="5" key="1">
    <citation type="submission" date="2021-04" db="EMBL/GenBank/DDBJ databases">
        <authorList>
            <person name="Edwards E.G."/>
            <person name="Siddiqui F.A."/>
            <person name="Anastasi R.E."/>
            <person name="Conroy D.J."/>
            <person name="Gerton T.J."/>
            <person name="Laizure I.E."/>
            <person name="Reynolds J.D."/>
            <person name="Ulker M."/>
            <person name="Ouellette S.K."/>
            <person name="Duggan K.O."/>
            <person name="Johnson K.C."/>
            <person name="MacLea K.S."/>
            <person name="Garlena R.A."/>
            <person name="Russell D.A."/>
            <person name="Jacobs-Sera D."/>
            <person name="Hatfull G.F."/>
        </authorList>
    </citation>
    <scope>NUCLEOTIDE SEQUENCE</scope>
</reference>
<gene>
    <name evidence="5" type="primary">59</name>
    <name evidence="5" type="ORF">SEA_SILENTRX_59</name>
</gene>
<dbReference type="KEGG" id="vg:77932317"/>
<evidence type="ECO:0000256" key="1">
    <source>
        <dbReference type="ARBA" id="ARBA00006638"/>
    </source>
</evidence>
<dbReference type="EMBL" id="MW862992">
    <property type="protein sequence ID" value="QWY82799.1"/>
    <property type="molecule type" value="Genomic_DNA"/>
</dbReference>
<keyword evidence="3" id="KW-0234">DNA repair</keyword>
<accession>A0A8F3EBK7</accession>
<dbReference type="GO" id="GO:0006310">
    <property type="term" value="P:DNA recombination"/>
    <property type="evidence" value="ECO:0007669"/>
    <property type="project" value="UniProtKB-ARBA"/>
</dbReference>
<evidence type="ECO:0000313" key="5">
    <source>
        <dbReference type="EMBL" id="QWY82799.1"/>
    </source>
</evidence>
<keyword evidence="6" id="KW-1185">Reference proteome</keyword>
<feature type="region of interest" description="Disordered" evidence="4">
    <location>
        <begin position="246"/>
        <end position="281"/>
    </location>
</feature>
<dbReference type="Gene3D" id="3.30.390.80">
    <property type="entry name" value="DNA repair protein Rad52/59/22"/>
    <property type="match status" value="1"/>
</dbReference>
<dbReference type="InterPro" id="IPR042525">
    <property type="entry name" value="Rad52_Rad59_Rad22_sf"/>
</dbReference>
<comment type="similarity">
    <text evidence="1">Belongs to the RAD52 family.</text>
</comment>
<evidence type="ECO:0000256" key="3">
    <source>
        <dbReference type="ARBA" id="ARBA00023204"/>
    </source>
</evidence>
<dbReference type="InterPro" id="IPR041247">
    <property type="entry name" value="Rad52_fam"/>
</dbReference>
<dbReference type="GO" id="GO:0006302">
    <property type="term" value="P:double-strand break repair"/>
    <property type="evidence" value="ECO:0007669"/>
    <property type="project" value="UniProtKB-ARBA"/>
</dbReference>
<evidence type="ECO:0000256" key="2">
    <source>
        <dbReference type="ARBA" id="ARBA00022763"/>
    </source>
</evidence>
<protein>
    <submittedName>
        <fullName evidence="5">DNA recombinase</fullName>
    </submittedName>
</protein>
<dbReference type="SUPFAM" id="SSF101478">
    <property type="entry name" value="ADP-ribosylglycohydrolase"/>
    <property type="match status" value="1"/>
</dbReference>
<organism evidence="5 6">
    <name type="scientific">Arthrobacter phage SilentRX</name>
    <dbReference type="NCBI Taxonomy" id="2836091"/>
    <lineage>
        <taxon>Viruses</taxon>
        <taxon>Duplodnaviria</taxon>
        <taxon>Heunggongvirae</taxon>
        <taxon>Uroviricota</taxon>
        <taxon>Caudoviricetes</taxon>
        <taxon>Silentrexvirus</taxon>
        <taxon>Silentrexvirus silentrx</taxon>
    </lineage>
</organism>
<proteinExistence type="inferred from homology"/>